<comment type="caution">
    <text evidence="2">The sequence shown here is derived from an EMBL/GenBank/DDBJ whole genome shotgun (WGS) entry which is preliminary data.</text>
</comment>
<dbReference type="Proteomes" id="UP000178771">
    <property type="component" value="Unassembled WGS sequence"/>
</dbReference>
<evidence type="ECO:0000313" key="3">
    <source>
        <dbReference type="Proteomes" id="UP000178771"/>
    </source>
</evidence>
<dbReference type="Pfam" id="PF13560">
    <property type="entry name" value="HTH_31"/>
    <property type="match status" value="1"/>
</dbReference>
<dbReference type="SUPFAM" id="SSF47413">
    <property type="entry name" value="lambda repressor-like DNA-binding domains"/>
    <property type="match status" value="1"/>
</dbReference>
<name>A0A1F4V2X4_UNCKA</name>
<dbReference type="PANTHER" id="PTHR35010">
    <property type="entry name" value="BLL4672 PROTEIN-RELATED"/>
    <property type="match status" value="1"/>
</dbReference>
<dbReference type="AlphaFoldDB" id="A0A1F4V2X4"/>
<gene>
    <name evidence="2" type="ORF">A2982_03195</name>
</gene>
<dbReference type="Gene3D" id="3.30.450.180">
    <property type="match status" value="1"/>
</dbReference>
<dbReference type="PROSITE" id="PS50943">
    <property type="entry name" value="HTH_CROC1"/>
    <property type="match status" value="1"/>
</dbReference>
<feature type="domain" description="HTH cro/C1-type" evidence="1">
    <location>
        <begin position="9"/>
        <end position="64"/>
    </location>
</feature>
<proteinExistence type="predicted"/>
<dbReference type="SMART" id="SM00530">
    <property type="entry name" value="HTH_XRE"/>
    <property type="match status" value="1"/>
</dbReference>
<dbReference type="GO" id="GO:0003677">
    <property type="term" value="F:DNA binding"/>
    <property type="evidence" value="ECO:0007669"/>
    <property type="project" value="InterPro"/>
</dbReference>
<dbReference type="InterPro" id="IPR001387">
    <property type="entry name" value="Cro/C1-type_HTH"/>
</dbReference>
<organism evidence="2 3">
    <name type="scientific">candidate division WWE3 bacterium RIFCSPLOWO2_01_FULL_39_13</name>
    <dbReference type="NCBI Taxonomy" id="1802624"/>
    <lineage>
        <taxon>Bacteria</taxon>
        <taxon>Katanobacteria</taxon>
    </lineage>
</organism>
<sequence>MNITLGGLIKTYRINKRLSQFDVSTSIGWKDTSRLSKIEQGRVKPRRPVVEKIIEALNLSPEERGEFLLTGGYLPSDEEIKKIIKVVSRKINNWPYPAYLIDFSWRFLFCNKHNGRVFHIPEKVREKLSEIKPNLLEYPFLPKEIFPLAVYKGENESNIKPFPIAQIAQFKIEQIMRTNEKWYRDLLRKMMANNAFKKLWAEVTPELYHKDLLDYEYKMVIGNWKSKKTTLKFHLLTSRIIGDVRFQIVLYFPADLPTRRFFK</sequence>
<reference evidence="2 3" key="1">
    <citation type="journal article" date="2016" name="Nat. Commun.">
        <title>Thousands of microbial genomes shed light on interconnected biogeochemical processes in an aquifer system.</title>
        <authorList>
            <person name="Anantharaman K."/>
            <person name="Brown C.T."/>
            <person name="Hug L.A."/>
            <person name="Sharon I."/>
            <person name="Castelle C.J."/>
            <person name="Probst A.J."/>
            <person name="Thomas B.C."/>
            <person name="Singh A."/>
            <person name="Wilkins M.J."/>
            <person name="Karaoz U."/>
            <person name="Brodie E.L."/>
            <person name="Williams K.H."/>
            <person name="Hubbard S.S."/>
            <person name="Banfield J.F."/>
        </authorList>
    </citation>
    <scope>NUCLEOTIDE SEQUENCE [LARGE SCALE GENOMIC DNA]</scope>
</reference>
<dbReference type="Gene3D" id="1.10.260.40">
    <property type="entry name" value="lambda repressor-like DNA-binding domains"/>
    <property type="match status" value="1"/>
</dbReference>
<evidence type="ECO:0000313" key="2">
    <source>
        <dbReference type="EMBL" id="OGC51555.1"/>
    </source>
</evidence>
<dbReference type="CDD" id="cd00093">
    <property type="entry name" value="HTH_XRE"/>
    <property type="match status" value="1"/>
</dbReference>
<evidence type="ECO:0000259" key="1">
    <source>
        <dbReference type="PROSITE" id="PS50943"/>
    </source>
</evidence>
<dbReference type="InterPro" id="IPR010982">
    <property type="entry name" value="Lambda_DNA-bd_dom_sf"/>
</dbReference>
<dbReference type="EMBL" id="MEVH01000019">
    <property type="protein sequence ID" value="OGC51555.1"/>
    <property type="molecule type" value="Genomic_DNA"/>
</dbReference>
<accession>A0A1F4V2X4</accession>
<dbReference type="STRING" id="1802624.A2982_03195"/>
<protein>
    <recommendedName>
        <fullName evidence="1">HTH cro/C1-type domain-containing protein</fullName>
    </recommendedName>
</protein>